<gene>
    <name evidence="5 7" type="primary">btuF</name>
    <name evidence="7" type="ORF">VMF7928_01651</name>
</gene>
<dbReference type="InterPro" id="IPR002491">
    <property type="entry name" value="ABC_transptr_periplasmic_BD"/>
</dbReference>
<keyword evidence="3 5" id="KW-0574">Periplasm</keyword>
<dbReference type="PANTHER" id="PTHR30535">
    <property type="entry name" value="VITAMIN B12-BINDING PROTEIN"/>
    <property type="match status" value="1"/>
</dbReference>
<comment type="caution">
    <text evidence="5">Lacks conserved residue(s) required for the propagation of feature annotation.</text>
</comment>
<evidence type="ECO:0000313" key="7">
    <source>
        <dbReference type="EMBL" id="CAH0538760.1"/>
    </source>
</evidence>
<evidence type="ECO:0000256" key="3">
    <source>
        <dbReference type="ARBA" id="ARBA00022764"/>
    </source>
</evidence>
<comment type="subunit">
    <text evidence="5">The complex is composed of two ATP-binding proteins (BtuD), two transmembrane proteins (BtuC) and a solute-binding protein (BtuF).</text>
</comment>
<sequence length="274" mass="31019">MDKFLPLLLVFFTFSSNAHNVIERVITLSPNATELAFSAGLGNKVVGVSDYSNYPPQADKIERVANYQSLNLERIVALKPDLVIAWPAGNPNKQLNKLKQLGIPVYNVSIRSLDDIAKTIEQLSQYSSNPKTGQQAAQSFRNKLKKLAKQYQHKQPVKYFYQLSSKPVITVANGNWPSQVFSFCGGKNVFAKSSAPYPQVSLEQVLLAKPQVIFTAQEPTLTKQMWRQWQDFIPAVKGDYIWQIDSDWLNRPTMRTLKAINEVCQDLNLAREKQ</sequence>
<dbReference type="InterPro" id="IPR023544">
    <property type="entry name" value="ABC_transptr_vit_B12-bd"/>
</dbReference>
<dbReference type="HAMAP" id="MF_01000">
    <property type="entry name" value="BtuF"/>
    <property type="match status" value="1"/>
</dbReference>
<protein>
    <recommendedName>
        <fullName evidence="5">Vitamin B12-binding protein</fullName>
    </recommendedName>
</protein>
<evidence type="ECO:0000259" key="6">
    <source>
        <dbReference type="PROSITE" id="PS50983"/>
    </source>
</evidence>
<dbReference type="Pfam" id="PF01497">
    <property type="entry name" value="Peripla_BP_2"/>
    <property type="match status" value="1"/>
</dbReference>
<dbReference type="Gene3D" id="3.40.50.1980">
    <property type="entry name" value="Nitrogenase molybdenum iron protein domain"/>
    <property type="match status" value="2"/>
</dbReference>
<dbReference type="NCBIfam" id="NF038402">
    <property type="entry name" value="TroA_like"/>
    <property type="match status" value="1"/>
</dbReference>
<feature type="binding site" evidence="5">
    <location>
        <position position="51"/>
    </location>
    <ligand>
        <name>cyanocob(III)alamin</name>
        <dbReference type="ChEBI" id="CHEBI:17439"/>
    </ligand>
</feature>
<evidence type="ECO:0000256" key="4">
    <source>
        <dbReference type="ARBA" id="ARBA00023157"/>
    </source>
</evidence>
<dbReference type="PANTHER" id="PTHR30535:SF34">
    <property type="entry name" value="MOLYBDATE-BINDING PROTEIN MOLA"/>
    <property type="match status" value="1"/>
</dbReference>
<keyword evidence="2 5" id="KW-0732">Signal</keyword>
<proteinExistence type="inferred from homology"/>
<dbReference type="RefSeq" id="WP_237360994.1">
    <property type="nucleotide sequence ID" value="NZ_CAKLDM010000002.1"/>
</dbReference>
<dbReference type="CDD" id="cd01144">
    <property type="entry name" value="BtuF"/>
    <property type="match status" value="1"/>
</dbReference>
<keyword evidence="8" id="KW-1185">Reference proteome</keyword>
<organism evidence="7 8">
    <name type="scientific">Vibrio marisflavi CECT 7928</name>
    <dbReference type="NCBI Taxonomy" id="634439"/>
    <lineage>
        <taxon>Bacteria</taxon>
        <taxon>Pseudomonadati</taxon>
        <taxon>Pseudomonadota</taxon>
        <taxon>Gammaproteobacteria</taxon>
        <taxon>Vibrionales</taxon>
        <taxon>Vibrionaceae</taxon>
        <taxon>Vibrio</taxon>
    </lineage>
</organism>
<dbReference type="InterPro" id="IPR050902">
    <property type="entry name" value="ABC_Transporter_SBP"/>
</dbReference>
<keyword evidence="4" id="KW-1015">Disulfide bond</keyword>
<dbReference type="SUPFAM" id="SSF53807">
    <property type="entry name" value="Helical backbone' metal receptor"/>
    <property type="match status" value="1"/>
</dbReference>
<comment type="subcellular location">
    <subcellularLocation>
        <location evidence="5">Periplasm</location>
    </subcellularLocation>
</comment>
<dbReference type="EMBL" id="CAKLDM010000002">
    <property type="protein sequence ID" value="CAH0538760.1"/>
    <property type="molecule type" value="Genomic_DNA"/>
</dbReference>
<comment type="caution">
    <text evidence="7">The sequence shown here is derived from an EMBL/GenBank/DDBJ whole genome shotgun (WGS) entry which is preliminary data.</text>
</comment>
<name>A0ABN8E419_9VIBR</name>
<comment type="function">
    <text evidence="5">Part of the ABC transporter complex BtuCDF involved in vitamin B12 import. Binds vitamin B12 and delivers it to the periplasmic surface of BtuC.</text>
</comment>
<feature type="site" description="Important for BtuC binding" evidence="5">
    <location>
        <position position="73"/>
    </location>
</feature>
<evidence type="ECO:0000256" key="2">
    <source>
        <dbReference type="ARBA" id="ARBA00022729"/>
    </source>
</evidence>
<feature type="domain" description="Fe/B12 periplasmic-binding" evidence="6">
    <location>
        <begin position="24"/>
        <end position="274"/>
    </location>
</feature>
<keyword evidence="1 5" id="KW-0813">Transport</keyword>
<dbReference type="InterPro" id="IPR054828">
    <property type="entry name" value="Vit_B12_bind_prot"/>
</dbReference>
<evidence type="ECO:0000256" key="1">
    <source>
        <dbReference type="ARBA" id="ARBA00022448"/>
    </source>
</evidence>
<dbReference type="NCBIfam" id="NF002894">
    <property type="entry name" value="PRK03379.1"/>
    <property type="match status" value="1"/>
</dbReference>
<feature type="site" description="Important for BtuC binding" evidence="5">
    <location>
        <position position="203"/>
    </location>
</feature>
<evidence type="ECO:0000313" key="8">
    <source>
        <dbReference type="Proteomes" id="UP000838748"/>
    </source>
</evidence>
<comment type="similarity">
    <text evidence="5">Belongs to the BtuF family.</text>
</comment>
<reference evidence="7" key="1">
    <citation type="submission" date="2021-11" db="EMBL/GenBank/DDBJ databases">
        <authorList>
            <person name="Rodrigo-Torres L."/>
            <person name="Arahal R. D."/>
            <person name="Lucena T."/>
        </authorList>
    </citation>
    <scope>NUCLEOTIDE SEQUENCE</scope>
    <source>
        <strain evidence="7">CECT 7928</strain>
    </source>
</reference>
<dbReference type="PROSITE" id="PS50983">
    <property type="entry name" value="FE_B12_PBP"/>
    <property type="match status" value="1"/>
</dbReference>
<dbReference type="Proteomes" id="UP000838748">
    <property type="component" value="Unassembled WGS sequence"/>
</dbReference>
<evidence type="ECO:0000256" key="5">
    <source>
        <dbReference type="HAMAP-Rule" id="MF_01000"/>
    </source>
</evidence>
<accession>A0ABN8E419</accession>